<dbReference type="Pfam" id="PF02722">
    <property type="entry name" value="MOSP_C"/>
    <property type="match status" value="1"/>
</dbReference>
<name>A0A0H3BIR8_TREPS</name>
<dbReference type="KEGG" id="tpp:TPASS_0610"/>
<dbReference type="InterPro" id="IPR003857">
    <property type="entry name" value="MOSP_N"/>
</dbReference>
<dbReference type="PATRIC" id="fig|455434.6.peg.604"/>
<evidence type="ECO:0000313" key="4">
    <source>
        <dbReference type="Proteomes" id="UP000001202"/>
    </source>
</evidence>
<gene>
    <name evidence="3" type="primary">tprH</name>
    <name evidence="3" type="ordered locus">TPASS_0610</name>
</gene>
<dbReference type="InterPro" id="IPR003872">
    <property type="entry name" value="MOSP_C"/>
</dbReference>
<accession>A0A0H3BIR8</accession>
<dbReference type="Proteomes" id="UP000001202">
    <property type="component" value="Chromosome"/>
</dbReference>
<feature type="domain" description="Major outer sheath protein C-terminal" evidence="2">
    <location>
        <begin position="490"/>
        <end position="693"/>
    </location>
</feature>
<dbReference type="RefSeq" id="WP_012460580.1">
    <property type="nucleotide sequence ID" value="NC_010741.1"/>
</dbReference>
<sequence length="693" mass="76042">MKGVRCPCLYACRVLYSQSKIRRRRTLLSPSAAVRSSCHDPPGHSAGRRVRSVGTWALLFMSSAAGLCAETRLHTLASTPRISGFARLQWGITLPYDPAVGPPPPVPPRENGDGDDSDVVNVQIQGNGAQGQEVEESEKEKARIRQITHGFRSTTHLCVTVPLFLKSDRIRRAGTLSDGGLWTEISIKDLEVNFQTKKPGEPFTLVTEETAIEATLHCFGAYMTIGTAPLFRANFAQLWKPFLADLYKEEEVRFAPGFDGIGGRLGYRAQNVGSSGVSLDICFLSFASNGSWDAPAPAPAPPGGAAEEALHSKYGFGADATLSYAPWKRELVRAEVAASATLGKGYKRVSHKQKRHYRQNDVLWNAGARITLTPLSDFKVVLALDMGNHYAGRKTLDYLAPILIDMEKTKVTPGGPVAYAIAQRVLQLPEYAQKLDSVKNGMSANGSSVRDIATKIVQAEQTNPTVSSNPLLAALLTVLWQQALDTYALDALLTLQWRWFACGVYVATAPASVFGAMVFPTYGSTHTDGGGFLRVETKAGDAYTHLIDGLEAGMDVRCYIPLTHGLYIDNGKGYYVSPMGVWKLPDTHINLPVMGKVWARYLIPLGETAWLKPSLAVYGTTNRFNYNLKTENLVHERCVQYQVGLTLSPIEKVTLHAQWEQGQLEPTPYMVITETVTSRRYFGTFVCGMTINW</sequence>
<proteinExistence type="predicted"/>
<organism evidence="3 4">
    <name type="scientific">Treponema pallidum subsp. pallidum (strain SS14)</name>
    <dbReference type="NCBI Taxonomy" id="455434"/>
    <lineage>
        <taxon>Bacteria</taxon>
        <taxon>Pseudomonadati</taxon>
        <taxon>Spirochaetota</taxon>
        <taxon>Spirochaetia</taxon>
        <taxon>Spirochaetales</taxon>
        <taxon>Treponemataceae</taxon>
        <taxon>Treponema</taxon>
    </lineage>
</organism>
<feature type="domain" description="Major outer sheath protein N-terminal" evidence="1">
    <location>
        <begin position="181"/>
        <end position="388"/>
    </location>
</feature>
<reference evidence="3 4" key="1">
    <citation type="journal article" date="2008" name="BMC Microbiol.">
        <title>Complete genome sequence of Treponema pallidum ssp. pallidum strain SS14 determined with oligonucleotide arrays.</title>
        <authorList>
            <person name="Matejkova P."/>
            <person name="Strouhal M."/>
            <person name="Smajs D."/>
            <person name="Norris S.J."/>
            <person name="Palzkill T."/>
            <person name="Petrosino J.F."/>
            <person name="Sodergren E."/>
            <person name="Norton J.E."/>
            <person name="Singh J."/>
            <person name="Richmond T.A."/>
            <person name="Molla M.N."/>
            <person name="Albert T.J."/>
            <person name="Weinstock G.M."/>
        </authorList>
    </citation>
    <scope>NUCLEOTIDE SEQUENCE [LARGE SCALE GENOMIC DNA]</scope>
    <source>
        <strain evidence="3 4">SS14</strain>
    </source>
</reference>
<protein>
    <submittedName>
        <fullName evidence="3">Protein TprH</fullName>
    </submittedName>
</protein>
<evidence type="ECO:0000259" key="1">
    <source>
        <dbReference type="Pfam" id="PF02707"/>
    </source>
</evidence>
<dbReference type="AlphaFoldDB" id="A0A0H3BIR8"/>
<evidence type="ECO:0000259" key="2">
    <source>
        <dbReference type="Pfam" id="PF02722"/>
    </source>
</evidence>
<dbReference type="Pfam" id="PF02707">
    <property type="entry name" value="MOSP_N"/>
    <property type="match status" value="1"/>
</dbReference>
<evidence type="ECO:0000313" key="3">
    <source>
        <dbReference type="EMBL" id="ACD71029.1"/>
    </source>
</evidence>
<dbReference type="EMBL" id="CP000805">
    <property type="protein sequence ID" value="ACD71029.1"/>
    <property type="molecule type" value="Genomic_DNA"/>
</dbReference>